<evidence type="ECO:0008006" key="4">
    <source>
        <dbReference type="Google" id="ProtNLM"/>
    </source>
</evidence>
<organism evidence="2 3">
    <name type="scientific">Lentzea sokolovensis</name>
    <dbReference type="NCBI Taxonomy" id="3095429"/>
    <lineage>
        <taxon>Bacteria</taxon>
        <taxon>Bacillati</taxon>
        <taxon>Actinomycetota</taxon>
        <taxon>Actinomycetes</taxon>
        <taxon>Pseudonocardiales</taxon>
        <taxon>Pseudonocardiaceae</taxon>
        <taxon>Lentzea</taxon>
    </lineage>
</organism>
<reference evidence="2 3" key="1">
    <citation type="submission" date="2023-11" db="EMBL/GenBank/DDBJ databases">
        <title>Lentzea sokolovensis, sp. nov., Lentzea kristufkii, sp. nov., and Lentzea miocenensis, sp. nov., rare actinobacteria from Sokolov Coal Basin, Miocene lacustrine sediment, Czech Republic.</title>
        <authorList>
            <person name="Lara A."/>
            <person name="Kotroba L."/>
            <person name="Nouioui I."/>
            <person name="Neumann-Schaal M."/>
            <person name="Mast Y."/>
            <person name="Chronakova A."/>
        </authorList>
    </citation>
    <scope>NUCLEOTIDE SEQUENCE [LARGE SCALE GENOMIC DNA]</scope>
    <source>
        <strain evidence="2 3">BCCO 10_0061</strain>
    </source>
</reference>
<dbReference type="EMBL" id="JAXAVU010000009">
    <property type="protein sequence ID" value="MDX8144073.1"/>
    <property type="molecule type" value="Genomic_DNA"/>
</dbReference>
<dbReference type="Proteomes" id="UP001285352">
    <property type="component" value="Unassembled WGS sequence"/>
</dbReference>
<dbReference type="RefSeq" id="WP_319976308.1">
    <property type="nucleotide sequence ID" value="NZ_JAXAVU010000009.1"/>
</dbReference>
<accession>A0ABU4UX23</accession>
<evidence type="ECO:0000256" key="1">
    <source>
        <dbReference type="SAM" id="SignalP"/>
    </source>
</evidence>
<reference evidence="2 3" key="2">
    <citation type="submission" date="2023-11" db="EMBL/GenBank/DDBJ databases">
        <authorList>
            <person name="Lara A.C."/>
            <person name="Chronakova A."/>
        </authorList>
    </citation>
    <scope>NUCLEOTIDE SEQUENCE [LARGE SCALE GENOMIC DNA]</scope>
    <source>
        <strain evidence="2 3">BCCO 10_0061</strain>
    </source>
</reference>
<sequence length="114" mass="10847">MNLRKTVAGAAVALGSATVMLGLGGIAHADTGSAAAHTAPDLGGQLGDIAQAGDLAHVNTADAAGKIQAINAQDVDVNALVENVDAGATGLPASTLLGLNEPTGVPTGAASVDI</sequence>
<feature type="chain" id="PRO_5046433291" description="Secreted protein" evidence="1">
    <location>
        <begin position="30"/>
        <end position="114"/>
    </location>
</feature>
<keyword evidence="1" id="KW-0732">Signal</keyword>
<evidence type="ECO:0000313" key="3">
    <source>
        <dbReference type="Proteomes" id="UP001285352"/>
    </source>
</evidence>
<feature type="signal peptide" evidence="1">
    <location>
        <begin position="1"/>
        <end position="29"/>
    </location>
</feature>
<keyword evidence="3" id="KW-1185">Reference proteome</keyword>
<protein>
    <recommendedName>
        <fullName evidence="4">Secreted protein</fullName>
    </recommendedName>
</protein>
<name>A0ABU4UX23_9PSEU</name>
<gene>
    <name evidence="2" type="ORF">SK854_18285</name>
</gene>
<evidence type="ECO:0000313" key="2">
    <source>
        <dbReference type="EMBL" id="MDX8144073.1"/>
    </source>
</evidence>
<comment type="caution">
    <text evidence="2">The sequence shown here is derived from an EMBL/GenBank/DDBJ whole genome shotgun (WGS) entry which is preliminary data.</text>
</comment>
<proteinExistence type="predicted"/>